<dbReference type="Pfam" id="PF01497">
    <property type="entry name" value="Peripla_BP_2"/>
    <property type="match status" value="1"/>
</dbReference>
<keyword evidence="3" id="KW-0813">Transport</keyword>
<feature type="chain" id="PRO_5039463904" evidence="5">
    <location>
        <begin position="27"/>
        <end position="337"/>
    </location>
</feature>
<dbReference type="AlphaFoldDB" id="A0A365HBL8"/>
<dbReference type="InterPro" id="IPR002491">
    <property type="entry name" value="ABC_transptr_periplasmic_BD"/>
</dbReference>
<evidence type="ECO:0000256" key="2">
    <source>
        <dbReference type="ARBA" id="ARBA00008814"/>
    </source>
</evidence>
<reference evidence="7 8" key="1">
    <citation type="submission" date="2018-06" db="EMBL/GenBank/DDBJ databases">
        <title>Actinomadura craniellae sp. nov. isolated from marine sponge Craniella sp.</title>
        <authorList>
            <person name="Li L."/>
            <person name="Xu Q.H."/>
            <person name="Lin H.W."/>
            <person name="Lu Y.H."/>
        </authorList>
    </citation>
    <scope>NUCLEOTIDE SEQUENCE [LARGE SCALE GENOMIC DNA]</scope>
    <source>
        <strain evidence="7 8">LHW63021</strain>
    </source>
</reference>
<proteinExistence type="inferred from homology"/>
<evidence type="ECO:0000256" key="3">
    <source>
        <dbReference type="ARBA" id="ARBA00022448"/>
    </source>
</evidence>
<evidence type="ECO:0000313" key="8">
    <source>
        <dbReference type="Proteomes" id="UP000251891"/>
    </source>
</evidence>
<comment type="subcellular location">
    <subcellularLocation>
        <location evidence="1">Cell envelope</location>
    </subcellularLocation>
</comment>
<dbReference type="OrthoDB" id="1846031at2"/>
<dbReference type="EMBL" id="QLYX01000002">
    <property type="protein sequence ID" value="RAY16544.1"/>
    <property type="molecule type" value="Genomic_DNA"/>
</dbReference>
<evidence type="ECO:0000313" key="7">
    <source>
        <dbReference type="EMBL" id="RAY16544.1"/>
    </source>
</evidence>
<dbReference type="InterPro" id="IPR051313">
    <property type="entry name" value="Bact_iron-sidero_bind"/>
</dbReference>
<dbReference type="GO" id="GO:1901678">
    <property type="term" value="P:iron coordination entity transport"/>
    <property type="evidence" value="ECO:0007669"/>
    <property type="project" value="UniProtKB-ARBA"/>
</dbReference>
<evidence type="ECO:0000256" key="1">
    <source>
        <dbReference type="ARBA" id="ARBA00004196"/>
    </source>
</evidence>
<dbReference type="Proteomes" id="UP000251891">
    <property type="component" value="Unassembled WGS sequence"/>
</dbReference>
<accession>A0A365HBL8</accession>
<dbReference type="RefSeq" id="WP_111863883.1">
    <property type="nucleotide sequence ID" value="NZ_QLYX01000002.1"/>
</dbReference>
<keyword evidence="4 5" id="KW-0732">Signal</keyword>
<keyword evidence="8" id="KW-1185">Reference proteome</keyword>
<evidence type="ECO:0000256" key="4">
    <source>
        <dbReference type="ARBA" id="ARBA00022729"/>
    </source>
</evidence>
<dbReference type="GO" id="GO:0030288">
    <property type="term" value="C:outer membrane-bounded periplasmic space"/>
    <property type="evidence" value="ECO:0007669"/>
    <property type="project" value="TreeGrafter"/>
</dbReference>
<comment type="caution">
    <text evidence="7">The sequence shown here is derived from an EMBL/GenBank/DDBJ whole genome shotgun (WGS) entry which is preliminary data.</text>
</comment>
<sequence>MSISPRLAAPRFVAVLLALVLALALAACGGEEEKAATGGASPAGAAFPVSIQHKYGTTEIKSKPTRVVTLGLSDHDAVLALGVKPVGAIDWFKERPYGKWPWTQPLWGSTPPTIVGERDDFQIEKIAALRPDLIIAQYSGMNKGQYEKLSKIAPTVGQSPKYDDYAMPWQEMSRVIGRALGEEKRMNDLIAGIEKRFADARKQYPQWAGKTVAVVEAYEPGKYAVFAPTDPKVDFMKSLGFAVPPKIVQAVGKEYAAEIGSERLDLVEVDRLVFLNSDPAAEKNVKNDRVYKTLKVAQENRALFVPYEEPPVGAALSFMTVLSIPYALDQLLPLLAR</sequence>
<evidence type="ECO:0000256" key="5">
    <source>
        <dbReference type="SAM" id="SignalP"/>
    </source>
</evidence>
<organism evidence="7 8">
    <name type="scientific">Actinomadura craniellae</name>
    <dbReference type="NCBI Taxonomy" id="2231787"/>
    <lineage>
        <taxon>Bacteria</taxon>
        <taxon>Bacillati</taxon>
        <taxon>Actinomycetota</taxon>
        <taxon>Actinomycetes</taxon>
        <taxon>Streptosporangiales</taxon>
        <taxon>Thermomonosporaceae</taxon>
        <taxon>Actinomadura</taxon>
    </lineage>
</organism>
<name>A0A365HBL8_9ACTN</name>
<dbReference type="PANTHER" id="PTHR30532">
    <property type="entry name" value="IRON III DICITRATE-BINDING PERIPLASMIC PROTEIN"/>
    <property type="match status" value="1"/>
</dbReference>
<dbReference type="SUPFAM" id="SSF53807">
    <property type="entry name" value="Helical backbone' metal receptor"/>
    <property type="match status" value="1"/>
</dbReference>
<feature type="domain" description="Fe/B12 periplasmic-binding" evidence="6">
    <location>
        <begin position="66"/>
        <end position="337"/>
    </location>
</feature>
<feature type="signal peptide" evidence="5">
    <location>
        <begin position="1"/>
        <end position="26"/>
    </location>
</feature>
<dbReference type="CDD" id="cd01146">
    <property type="entry name" value="FhuD"/>
    <property type="match status" value="1"/>
</dbReference>
<comment type="similarity">
    <text evidence="2">Belongs to the bacterial solute-binding protein 8 family.</text>
</comment>
<evidence type="ECO:0000259" key="6">
    <source>
        <dbReference type="PROSITE" id="PS50983"/>
    </source>
</evidence>
<dbReference type="PANTHER" id="PTHR30532:SF24">
    <property type="entry name" value="FERRIC ENTEROBACTIN-BINDING PERIPLASMIC PROTEIN FEPB"/>
    <property type="match status" value="1"/>
</dbReference>
<dbReference type="PROSITE" id="PS51257">
    <property type="entry name" value="PROKAR_LIPOPROTEIN"/>
    <property type="match status" value="1"/>
</dbReference>
<gene>
    <name evidence="7" type="ORF">DPM19_03795</name>
</gene>
<dbReference type="Gene3D" id="3.40.50.1980">
    <property type="entry name" value="Nitrogenase molybdenum iron protein domain"/>
    <property type="match status" value="2"/>
</dbReference>
<dbReference type="PROSITE" id="PS50983">
    <property type="entry name" value="FE_B12_PBP"/>
    <property type="match status" value="1"/>
</dbReference>
<protein>
    <submittedName>
        <fullName evidence="7">Iron-siderophore ABC transporter substrate-binding protein</fullName>
    </submittedName>
</protein>